<sequence>MPSPALEMPKSLDHTLPRPIPEEMLTGWWRVSDIEELRALVNALHSRGIREKGLQRQMQKYMEIIPQVCTKHRDVAMIELHELEESQVSVESVRGWCVEEQAMEMDIAVLQQVEELERKVTAASLQVKGWTFPDPQSEREDLVYYEHKPPTKPTPASEKAGDKESKEHPEERGEKGGVMRHPDNPLDIAVTRLADLERNIERRYLRSPLGTTIQIRLDNVGTVTVPAPAPSTSADREGGEEEVAHGMKVWRKALTEVRSAAQLAMCIQQLQKSIAWERSIMKVASGPSPKSKKPPTKQVASSGGGSKKGGEAKKNGKQAGNGEVSEDDPASASSTPKKGAKDTSRKRKTEESSPALPAANQESPVCVKRAKTARDNNRDLGLCRVLLAELERHQDAWPFLTPVNLKSVPGYRKVIKKPMDFSTIREKLLFNEEVNNVEVSDSDRQHDGERCLL</sequence>
<proteinExistence type="predicted"/>
<organism evidence="1 2">
    <name type="scientific">Larimichthys crocea</name>
    <name type="common">Large yellow croaker</name>
    <name type="synonym">Pseudosciaena crocea</name>
    <dbReference type="NCBI Taxonomy" id="215358"/>
    <lineage>
        <taxon>Eukaryota</taxon>
        <taxon>Metazoa</taxon>
        <taxon>Chordata</taxon>
        <taxon>Craniata</taxon>
        <taxon>Vertebrata</taxon>
        <taxon>Euteleostomi</taxon>
        <taxon>Actinopterygii</taxon>
        <taxon>Neopterygii</taxon>
        <taxon>Teleostei</taxon>
        <taxon>Neoteleostei</taxon>
        <taxon>Acanthomorphata</taxon>
        <taxon>Eupercaria</taxon>
        <taxon>Sciaenidae</taxon>
        <taxon>Larimichthys</taxon>
    </lineage>
</organism>
<dbReference type="EMBL" id="CM011684">
    <property type="protein sequence ID" value="TMS13306.1"/>
    <property type="molecule type" value="Genomic_DNA"/>
</dbReference>
<protein>
    <submittedName>
        <fullName evidence="1">Uncharacterized protein</fullName>
    </submittedName>
</protein>
<gene>
    <name evidence="1" type="ORF">E3U43_018381</name>
</gene>
<evidence type="ECO:0000313" key="2">
    <source>
        <dbReference type="Proteomes" id="UP000793456"/>
    </source>
</evidence>
<evidence type="ECO:0000313" key="1">
    <source>
        <dbReference type="EMBL" id="TMS13306.1"/>
    </source>
</evidence>
<reference evidence="1" key="1">
    <citation type="submission" date="2018-11" db="EMBL/GenBank/DDBJ databases">
        <title>The sequence and de novo assembly of Larimichthys crocea genome using PacBio and Hi-C technologies.</title>
        <authorList>
            <person name="Xu P."/>
            <person name="Chen B."/>
            <person name="Zhou Z."/>
            <person name="Ke Q."/>
            <person name="Wu Y."/>
            <person name="Bai H."/>
            <person name="Pu F."/>
        </authorList>
    </citation>
    <scope>NUCLEOTIDE SEQUENCE</scope>
    <source>
        <tissue evidence="1">Muscle</tissue>
    </source>
</reference>
<keyword evidence="2" id="KW-1185">Reference proteome</keyword>
<dbReference type="Proteomes" id="UP000793456">
    <property type="component" value="Chromosome XI"/>
</dbReference>
<name>A0ACD3R2V6_LARCR</name>
<accession>A0ACD3R2V6</accession>
<comment type="caution">
    <text evidence="1">The sequence shown here is derived from an EMBL/GenBank/DDBJ whole genome shotgun (WGS) entry which is preliminary data.</text>
</comment>